<dbReference type="EMBL" id="JYNU01000057">
    <property type="protein sequence ID" value="KMO69543.1"/>
    <property type="molecule type" value="Genomic_DNA"/>
</dbReference>
<keyword evidence="11" id="KW-1185">Reference proteome</keyword>
<evidence type="ECO:0000256" key="6">
    <source>
        <dbReference type="ARBA" id="ARBA00023136"/>
    </source>
</evidence>
<dbReference type="EMBL" id="LAUZ02000037">
    <property type="protein sequence ID" value="KKE99646.1"/>
    <property type="molecule type" value="Genomic_DNA"/>
</dbReference>
<feature type="transmembrane region" description="Helical" evidence="7">
    <location>
        <begin position="14"/>
        <end position="31"/>
    </location>
</feature>
<gene>
    <name evidence="9" type="primary">mmpS4_6</name>
    <name evidence="10" type="ORF">EUA04_01250</name>
    <name evidence="9" type="ORF">MOBUDSM44075_04969</name>
    <name evidence="8" type="ORF">WN67_22990</name>
</gene>
<reference evidence="8 11" key="2">
    <citation type="submission" date="2015-04" db="EMBL/GenBank/DDBJ databases">
        <title>Genome sequence of Mycobacterium obuense UC1.</title>
        <authorList>
            <person name="Greninger A.L."/>
            <person name="Cunningham G."/>
            <person name="Chiu C.Y."/>
            <person name="Miller S."/>
        </authorList>
    </citation>
    <scope>NUCLEOTIDE SEQUENCE [LARGE SCALE GENOMIC DNA]</scope>
    <source>
        <strain evidence="8 11">UC1</strain>
    </source>
</reference>
<dbReference type="Proteomes" id="UP000036313">
    <property type="component" value="Unassembled WGS sequence"/>
</dbReference>
<proteinExistence type="inferred from homology"/>
<dbReference type="InterPro" id="IPR008693">
    <property type="entry name" value="MmpS"/>
</dbReference>
<dbReference type="RefSeq" id="WP_046365372.1">
    <property type="nucleotide sequence ID" value="NZ_CALTXN010000026.1"/>
</dbReference>
<protein>
    <submittedName>
        <fullName evidence="8 9">Membrane protein</fullName>
    </submittedName>
    <submittedName>
        <fullName evidence="10">Transport acessory protein MmpS</fullName>
    </submittedName>
</protein>
<evidence type="ECO:0000256" key="3">
    <source>
        <dbReference type="ARBA" id="ARBA00022475"/>
    </source>
</evidence>
<comment type="similarity">
    <text evidence="2">Belongs to the MmpS family.</text>
</comment>
<evidence type="ECO:0000256" key="2">
    <source>
        <dbReference type="ARBA" id="ARBA00007531"/>
    </source>
</evidence>
<dbReference type="Pfam" id="PF05423">
    <property type="entry name" value="Mycobact_memb"/>
    <property type="match status" value="1"/>
</dbReference>
<name>A0A0J6VJC5_9MYCO</name>
<comment type="subcellular location">
    <subcellularLocation>
        <location evidence="1">Cell membrane</location>
    </subcellularLocation>
</comment>
<dbReference type="GO" id="GO:0005886">
    <property type="term" value="C:plasma membrane"/>
    <property type="evidence" value="ECO:0007669"/>
    <property type="project" value="UniProtKB-SubCell"/>
</dbReference>
<dbReference type="Gene3D" id="2.60.40.2880">
    <property type="entry name" value="MmpS1-5, C-terminal soluble domain"/>
    <property type="match status" value="1"/>
</dbReference>
<dbReference type="OrthoDB" id="3398257at2"/>
<evidence type="ECO:0000313" key="8">
    <source>
        <dbReference type="EMBL" id="KKE99646.1"/>
    </source>
</evidence>
<dbReference type="Proteomes" id="UP000034150">
    <property type="component" value="Unassembled WGS sequence"/>
</dbReference>
<evidence type="ECO:0000256" key="5">
    <source>
        <dbReference type="ARBA" id="ARBA00022989"/>
    </source>
</evidence>
<organism evidence="9 12">
    <name type="scientific">Mycolicibacterium obuense</name>
    <dbReference type="NCBI Taxonomy" id="1807"/>
    <lineage>
        <taxon>Bacteria</taxon>
        <taxon>Bacillati</taxon>
        <taxon>Actinomycetota</taxon>
        <taxon>Actinomycetes</taxon>
        <taxon>Mycobacteriales</taxon>
        <taxon>Mycobacteriaceae</taxon>
        <taxon>Mycolicibacterium</taxon>
    </lineage>
</organism>
<dbReference type="EMBL" id="SDLP01000001">
    <property type="protein sequence ID" value="TDL11660.1"/>
    <property type="molecule type" value="Genomic_DNA"/>
</dbReference>
<comment type="caution">
    <text evidence="9">The sequence shown here is derived from an EMBL/GenBank/DDBJ whole genome shotgun (WGS) entry which is preliminary data.</text>
</comment>
<reference evidence="10 13" key="3">
    <citation type="submission" date="2019-01" db="EMBL/GenBank/DDBJ databases">
        <title>High-quality-draft genome sequences of five non-tuberculosis mycobacteriaceae isolated from a nosocomial environment.</title>
        <authorList>
            <person name="Tiago I."/>
            <person name="Alarico S."/>
            <person name="Pereira S.G."/>
            <person name="Coelho C."/>
            <person name="Maranha A."/>
            <person name="Empadinhas N."/>
        </authorList>
    </citation>
    <scope>NUCLEOTIDE SEQUENCE [LARGE SCALE GENOMIC DNA]</scope>
    <source>
        <strain evidence="10 13">22DIII</strain>
    </source>
</reference>
<keyword evidence="3" id="KW-1003">Cell membrane</keyword>
<dbReference type="Proteomes" id="UP000294952">
    <property type="component" value="Unassembled WGS sequence"/>
</dbReference>
<keyword evidence="6 7" id="KW-0472">Membrane</keyword>
<evidence type="ECO:0000313" key="10">
    <source>
        <dbReference type="EMBL" id="TDL11660.1"/>
    </source>
</evidence>
<evidence type="ECO:0000313" key="12">
    <source>
        <dbReference type="Proteomes" id="UP000036313"/>
    </source>
</evidence>
<dbReference type="PATRIC" id="fig|1807.13.peg.3325"/>
<sequence length="148" mass="15909">MQRDSFARRLGRRWPWIVAVVVVAVAGFTVYRLHGIFASGDVTATPSGSDSQIVPFNPKHVVLDVFGPPGTTATVTYLDVHAQPQKALGVALPWSYDAITTDPAVFVNVAAQGDSDSIGCRITIDGEVKDEKQVNTLNAYTFCLDKSG</sequence>
<evidence type="ECO:0000313" key="11">
    <source>
        <dbReference type="Proteomes" id="UP000034150"/>
    </source>
</evidence>
<evidence type="ECO:0000313" key="13">
    <source>
        <dbReference type="Proteomes" id="UP000294952"/>
    </source>
</evidence>
<evidence type="ECO:0000256" key="4">
    <source>
        <dbReference type="ARBA" id="ARBA00022692"/>
    </source>
</evidence>
<evidence type="ECO:0000313" key="9">
    <source>
        <dbReference type="EMBL" id="KMO69543.1"/>
    </source>
</evidence>
<evidence type="ECO:0000256" key="1">
    <source>
        <dbReference type="ARBA" id="ARBA00004236"/>
    </source>
</evidence>
<keyword evidence="5 7" id="KW-1133">Transmembrane helix</keyword>
<accession>A0A0J6VJC5</accession>
<dbReference type="AlphaFoldDB" id="A0A0J6VJC5"/>
<evidence type="ECO:0000256" key="7">
    <source>
        <dbReference type="SAM" id="Phobius"/>
    </source>
</evidence>
<dbReference type="STRING" id="1807.MOBUDSM44075_04969"/>
<dbReference type="InterPro" id="IPR038468">
    <property type="entry name" value="MmpS_C"/>
</dbReference>
<reference evidence="9 12" key="1">
    <citation type="journal article" date="2015" name="Genome Biol. Evol.">
        <title>Characterization of Three Mycobacterium spp. with Potential Use in Bioremediation by Genome Sequencing and Comparative Genomics.</title>
        <authorList>
            <person name="Das S."/>
            <person name="Pettersson B.M."/>
            <person name="Behra P.R."/>
            <person name="Ramesh M."/>
            <person name="Dasgupta S."/>
            <person name="Bhattacharya A."/>
            <person name="Kirsebom L.A."/>
        </authorList>
    </citation>
    <scope>NUCLEOTIDE SEQUENCE [LARGE SCALE GENOMIC DNA]</scope>
    <source>
        <strain evidence="9 12">DSM 44075</strain>
    </source>
</reference>
<keyword evidence="4 7" id="KW-0812">Transmembrane</keyword>